<gene>
    <name evidence="1" type="ORF">GCM10009755_26640</name>
</gene>
<comment type="caution">
    <text evidence="1">The sequence shown here is derived from an EMBL/GenBank/DDBJ whole genome shotgun (WGS) entry which is preliminary data.</text>
</comment>
<organism evidence="1 2">
    <name type="scientific">Brevibacterium samyangense</name>
    <dbReference type="NCBI Taxonomy" id="366888"/>
    <lineage>
        <taxon>Bacteria</taxon>
        <taxon>Bacillati</taxon>
        <taxon>Actinomycetota</taxon>
        <taxon>Actinomycetes</taxon>
        <taxon>Micrococcales</taxon>
        <taxon>Brevibacteriaceae</taxon>
        <taxon>Brevibacterium</taxon>
    </lineage>
</organism>
<keyword evidence="2" id="KW-1185">Reference proteome</keyword>
<accession>A0ABN2TN04</accession>
<dbReference type="EMBL" id="BAAANO010000031">
    <property type="protein sequence ID" value="GAA2013639.1"/>
    <property type="molecule type" value="Genomic_DNA"/>
</dbReference>
<protein>
    <submittedName>
        <fullName evidence="1">Uncharacterized protein</fullName>
    </submittedName>
</protein>
<evidence type="ECO:0000313" key="1">
    <source>
        <dbReference type="EMBL" id="GAA2013639.1"/>
    </source>
</evidence>
<reference evidence="1 2" key="1">
    <citation type="journal article" date="2019" name="Int. J. Syst. Evol. Microbiol.">
        <title>The Global Catalogue of Microorganisms (GCM) 10K type strain sequencing project: providing services to taxonomists for standard genome sequencing and annotation.</title>
        <authorList>
            <consortium name="The Broad Institute Genomics Platform"/>
            <consortium name="The Broad Institute Genome Sequencing Center for Infectious Disease"/>
            <person name="Wu L."/>
            <person name="Ma J."/>
        </authorList>
    </citation>
    <scope>NUCLEOTIDE SEQUENCE [LARGE SCALE GENOMIC DNA]</scope>
    <source>
        <strain evidence="1 2">JCM 14546</strain>
    </source>
</reference>
<evidence type="ECO:0000313" key="2">
    <source>
        <dbReference type="Proteomes" id="UP001500755"/>
    </source>
</evidence>
<sequence>MRTGQIDAPAVEVTWHSNSGEAVFAPTYLEHRFARTDTKAVFVVPDPRIGNRSVHAPDHPLAFKGIDQSVIDPQTDSAVYGRGVSALHAIRRANPSCRFIFWSLAGREMHNRREGRYVVDGTYRHPTWNLAETEAECGDATISLQGLLHDRWSSALHVDAGSHPSWYGLRLLMSLIENPAADALEVFHDILATSGRPVFDAPEPTVYSGTSHWLRTVQEYAQRGIVSLGPNIHLCTSEDIVAGRIPSSITRACYITRTGSDAPADAHIVEALINVVNHLHAQCPDSRVVLWDRAAVMAADTSFPWSRSEITEDDQSPYAALRPFAPEFPTIESRDIEKVSPSIQPTLDGLIALHRSLGGSVEWEPFPDLP</sequence>
<proteinExistence type="predicted"/>
<dbReference type="Proteomes" id="UP001500755">
    <property type="component" value="Unassembled WGS sequence"/>
</dbReference>
<name>A0ABN2TN04_9MICO</name>
<dbReference type="RefSeq" id="WP_344310468.1">
    <property type="nucleotide sequence ID" value="NZ_BAAANO010000031.1"/>
</dbReference>